<evidence type="ECO:0000313" key="2">
    <source>
        <dbReference type="EMBL" id="AIU94560.1"/>
    </source>
</evidence>
<proteinExistence type="predicted"/>
<dbReference type="GO" id="GO:0004252">
    <property type="term" value="F:serine-type endopeptidase activity"/>
    <property type="evidence" value="ECO:0007669"/>
    <property type="project" value="InterPro"/>
</dbReference>
<protein>
    <submittedName>
        <fullName evidence="2">Subtilisin-like serine protease</fullName>
    </submittedName>
</protein>
<dbReference type="Gene3D" id="3.40.50.200">
    <property type="entry name" value="Peptidase S8/S53 domain"/>
    <property type="match status" value="1"/>
</dbReference>
<sequence>MPNNPVQVVLNAKDYQYVPERNGGSQVKDFFQGRDQAFLAHKQRLLTELDQVGRTLAKGNRPLVTYMHVALNEDAWAKTKRPTMRLLPPAKVPIVGGRNLGDMIVELTPENFADIRGGISAAEIEVPLALDKRTQELKPKPSRARGEVGAILSFRAHHAADRRSFSAQEAIEWLADPRTGGMYLVETFVDPRVAQDATSRERRRRAIAAFNDLRTGLEQLALPLDIEDTAMRWKSVRLLLVRLNSRTLATHEALLRFLDEHPIVRRIGLPPILEIEQTAPGAKGPPAAISAPQIDAGYPILGIVDTGVTPVPVLEPWCVGRTDVVTSTQQDRAHGTFIAGLSAAAHEFNQHPLFDEIPCKFYDMGLHPTQPDVYDDVYPRGFIDFLEQLDAEIPTAVKAGTRVFNMSLSIERAVSDAGYGDYATLLDEISDRHDVVFVLPAGNLRAPLWRPVWPDAPADVAAMLAGYRHAGQDRLFQPAESIRSVSVGAVDPPDAKGNLRPSVYTRRGPSTALGLKPDLAHVGGEGSHTSNLFSLDPTGATTSGLGTSYAAPLAARTLASLNHLIEGDVQRETLIGMLVHHAAVPAALTDKQVSKFAADFVGHGIPVNALNMLATDDSAITLAFVGTLSSQQELEFPFAWPASLVDEKGRCRGRARMTLVYRAPTHYQFGAEYVRVNLEGHLRQEVINAATRKISWKGRLKSEGKIYEKHLIEHGHKWWPIKRAEQNFVRGVGNSSQWRLVVDSLCRTDVAFPEDGVPFAVILTLDDPEGQAPVFNDLRQALRASGVQIDDIRTAARIKPRGRT</sequence>
<dbReference type="InterPro" id="IPR000209">
    <property type="entry name" value="Peptidase_S8/S53_dom"/>
</dbReference>
<organism evidence="2">
    <name type="scientific">Stenotrophomonas maltophilia</name>
    <name type="common">Pseudomonas maltophilia</name>
    <name type="synonym">Xanthomonas maltophilia</name>
    <dbReference type="NCBI Taxonomy" id="40324"/>
    <lineage>
        <taxon>Bacteria</taxon>
        <taxon>Pseudomonadati</taxon>
        <taxon>Pseudomonadota</taxon>
        <taxon>Gammaproteobacteria</taxon>
        <taxon>Lysobacterales</taxon>
        <taxon>Lysobacteraceae</taxon>
        <taxon>Stenotrophomonas</taxon>
        <taxon>Stenotrophomonas maltophilia group</taxon>
    </lineage>
</organism>
<dbReference type="GO" id="GO:0006508">
    <property type="term" value="P:proteolysis"/>
    <property type="evidence" value="ECO:0007669"/>
    <property type="project" value="UniProtKB-KW"/>
</dbReference>
<accession>A0A0A0QY50</accession>
<reference evidence="2" key="1">
    <citation type="journal article" date="2015" name="J. Antimicrob. Chemother.">
        <title>Characterization of a genomic island in Stenotrophomonas maltophilia that carries a novel floR gene variant.</title>
        <authorList>
            <person name="He T."/>
            <person name="Shen J."/>
            <person name="Schwarz S."/>
            <person name="Wu C."/>
            <person name="Wang Y."/>
        </authorList>
    </citation>
    <scope>NUCLEOTIDE SEQUENCE</scope>
    <source>
        <strain evidence="2">GZP-Sm1</strain>
    </source>
</reference>
<dbReference type="SUPFAM" id="SSF52743">
    <property type="entry name" value="Subtilisin-like"/>
    <property type="match status" value="1"/>
</dbReference>
<dbReference type="InterPro" id="IPR036852">
    <property type="entry name" value="Peptidase_S8/S53_dom_sf"/>
</dbReference>
<dbReference type="EMBL" id="KM649682">
    <property type="protein sequence ID" value="AIU94560.1"/>
    <property type="molecule type" value="Genomic_DNA"/>
</dbReference>
<dbReference type="AlphaFoldDB" id="A0A0A0QY50"/>
<keyword evidence="2" id="KW-0645">Protease</keyword>
<name>A0A0A0QY50_STEMA</name>
<evidence type="ECO:0000259" key="1">
    <source>
        <dbReference type="Pfam" id="PF00082"/>
    </source>
</evidence>
<dbReference type="Pfam" id="PF00082">
    <property type="entry name" value="Peptidase_S8"/>
    <property type="match status" value="1"/>
</dbReference>
<keyword evidence="2" id="KW-0378">Hydrolase</keyword>
<feature type="domain" description="Peptidase S8/S53" evidence="1">
    <location>
        <begin position="301"/>
        <end position="589"/>
    </location>
</feature>